<comment type="caution">
    <text evidence="1">The sequence shown here is derived from an EMBL/GenBank/DDBJ whole genome shotgun (WGS) entry which is preliminary data.</text>
</comment>
<proteinExistence type="predicted"/>
<dbReference type="EMBL" id="BMAV01023643">
    <property type="protein sequence ID" value="GFY79553.1"/>
    <property type="molecule type" value="Genomic_DNA"/>
</dbReference>
<dbReference type="Proteomes" id="UP000886998">
    <property type="component" value="Unassembled WGS sequence"/>
</dbReference>
<name>A0A8X6YW94_9ARAC</name>
<evidence type="ECO:0000313" key="2">
    <source>
        <dbReference type="Proteomes" id="UP000886998"/>
    </source>
</evidence>
<reference evidence="1" key="1">
    <citation type="submission" date="2020-08" db="EMBL/GenBank/DDBJ databases">
        <title>Multicomponent nature underlies the extraordinary mechanical properties of spider dragline silk.</title>
        <authorList>
            <person name="Kono N."/>
            <person name="Nakamura H."/>
            <person name="Mori M."/>
            <person name="Yoshida Y."/>
            <person name="Ohtoshi R."/>
            <person name="Malay A.D."/>
            <person name="Moran D.A.P."/>
            <person name="Tomita M."/>
            <person name="Numata K."/>
            <person name="Arakawa K."/>
        </authorList>
    </citation>
    <scope>NUCLEOTIDE SEQUENCE</scope>
</reference>
<keyword evidence="2" id="KW-1185">Reference proteome</keyword>
<organism evidence="1 2">
    <name type="scientific">Trichonephila inaurata madagascariensis</name>
    <dbReference type="NCBI Taxonomy" id="2747483"/>
    <lineage>
        <taxon>Eukaryota</taxon>
        <taxon>Metazoa</taxon>
        <taxon>Ecdysozoa</taxon>
        <taxon>Arthropoda</taxon>
        <taxon>Chelicerata</taxon>
        <taxon>Arachnida</taxon>
        <taxon>Araneae</taxon>
        <taxon>Araneomorphae</taxon>
        <taxon>Entelegynae</taxon>
        <taxon>Araneoidea</taxon>
        <taxon>Nephilidae</taxon>
        <taxon>Trichonephila</taxon>
        <taxon>Trichonephila inaurata</taxon>
    </lineage>
</organism>
<dbReference type="AlphaFoldDB" id="A0A8X6YW94"/>
<evidence type="ECO:0000313" key="1">
    <source>
        <dbReference type="EMBL" id="GFY79553.1"/>
    </source>
</evidence>
<dbReference type="OrthoDB" id="6437553at2759"/>
<protein>
    <submittedName>
        <fullName evidence="1">Uncharacterized protein</fullName>
    </submittedName>
</protein>
<sequence length="388" mass="46572">MQDWFFLFQTEKFSGLPGSSPKCSLGSLEQLFFFTSSTVVTEKKFVATVTFVFQLDTSEARRIRKKRETSFDKRRQGEIIALIKPIVLDVTFWRQDHREIFTTKKESCLKFCFNEDGTVDRIKTAELLINSKRLSVRTRFVLACQYWSRWDVFIFFKKLPRATRYGILLEFKKGNRIFNEHEEEVVQWIKLYQKREFSEAMPWGYRFSLNWQCVSIQSRIVNYLSQEDKNFIFKAVFEDTNLMHVGRFCLSRMSTDHREQLLTRFPAKVLSIYLLWPYHNYFLDAANKVWDCLPEHHFICLLHIIICQKIVAIWEDFDYVDLLRQFWQESPDHFKQYAEDKPIFEVLMGIVKHGFPQKGVPRYFYLHDPYFECNSLFCFDVTIPDIWG</sequence>
<gene>
    <name evidence="1" type="primary">NCL1_45509</name>
    <name evidence="1" type="ORF">TNIN_425951</name>
</gene>
<accession>A0A8X6YW94</accession>